<sequence length="203" mass="22266">MSLESKPDNKTILLLMLEGCLLPLLPAEEAPDNEEILANGCWPPPPLGAGCTLLAAELMIILPTSVILSPDAAAKCPLALNAYPLLLISCPFRAVTPPVIAFTAVNIVFSTDFFNDHGSYSIELICNIYHRRCWDMDMLKVAASSVQIVYDALFSVERRTCFLESKSVMCVSVNVAITAYNYQGSDGLENTEPFQDEDSYTYT</sequence>
<accession>A0A1A9UTI6</accession>
<reference evidence="1" key="1">
    <citation type="submission" date="2020-05" db="UniProtKB">
        <authorList>
            <consortium name="EnsemblMetazoa"/>
        </authorList>
    </citation>
    <scope>IDENTIFICATION</scope>
    <source>
        <strain evidence="1">TTRI</strain>
    </source>
</reference>
<dbReference type="AlphaFoldDB" id="A0A1A9UTI6"/>
<name>A0A1A9UTI6_GLOAU</name>
<organism evidence="1 2">
    <name type="scientific">Glossina austeni</name>
    <name type="common">Savannah tsetse fly</name>
    <dbReference type="NCBI Taxonomy" id="7395"/>
    <lineage>
        <taxon>Eukaryota</taxon>
        <taxon>Metazoa</taxon>
        <taxon>Ecdysozoa</taxon>
        <taxon>Arthropoda</taxon>
        <taxon>Hexapoda</taxon>
        <taxon>Insecta</taxon>
        <taxon>Pterygota</taxon>
        <taxon>Neoptera</taxon>
        <taxon>Endopterygota</taxon>
        <taxon>Diptera</taxon>
        <taxon>Brachycera</taxon>
        <taxon>Muscomorpha</taxon>
        <taxon>Hippoboscoidea</taxon>
        <taxon>Glossinidae</taxon>
        <taxon>Glossina</taxon>
    </lineage>
</organism>
<dbReference type="Proteomes" id="UP000078200">
    <property type="component" value="Unassembled WGS sequence"/>
</dbReference>
<evidence type="ECO:0000313" key="2">
    <source>
        <dbReference type="Proteomes" id="UP000078200"/>
    </source>
</evidence>
<proteinExistence type="predicted"/>
<protein>
    <submittedName>
        <fullName evidence="1">Uncharacterized protein</fullName>
    </submittedName>
</protein>
<keyword evidence="2" id="KW-1185">Reference proteome</keyword>
<dbReference type="EnsemblMetazoa" id="GAUT014812-RA">
    <property type="protein sequence ID" value="GAUT014812-PA"/>
    <property type="gene ID" value="GAUT014812"/>
</dbReference>
<dbReference type="VEuPathDB" id="VectorBase:GAUT014812"/>
<evidence type="ECO:0000313" key="1">
    <source>
        <dbReference type="EnsemblMetazoa" id="GAUT014812-PA"/>
    </source>
</evidence>